<evidence type="ECO:0000313" key="2">
    <source>
        <dbReference type="EMBL" id="SBT34700.1"/>
    </source>
</evidence>
<dbReference type="Proteomes" id="UP000078555">
    <property type="component" value="Unassembled WGS sequence"/>
</dbReference>
<evidence type="ECO:0000313" key="3">
    <source>
        <dbReference type="EMBL" id="SBT35131.1"/>
    </source>
</evidence>
<reference evidence="4 5" key="2">
    <citation type="submission" date="2016-05" db="EMBL/GenBank/DDBJ databases">
        <authorList>
            <person name="Naeem Raeece"/>
        </authorList>
    </citation>
    <scope>NUCLEOTIDE SEQUENCE [LARGE SCALE GENOMIC DNA]</scope>
</reference>
<proteinExistence type="predicted"/>
<feature type="region of interest" description="Disordered" evidence="1">
    <location>
        <begin position="84"/>
        <end position="105"/>
    </location>
</feature>
<gene>
    <name evidence="2" type="ORF">POVWA1_023640</name>
    <name evidence="3" type="ORF">POVWA2_023440</name>
</gene>
<protein>
    <submittedName>
        <fullName evidence="3">Uncharacterized protein</fullName>
    </submittedName>
</protein>
<evidence type="ECO:0000313" key="4">
    <source>
        <dbReference type="Proteomes" id="UP000078550"/>
    </source>
</evidence>
<keyword evidence="5" id="KW-1185">Reference proteome</keyword>
<evidence type="ECO:0000256" key="1">
    <source>
        <dbReference type="SAM" id="MobiDB-lite"/>
    </source>
</evidence>
<accession>A0A1A8YU02</accession>
<organism evidence="3 4">
    <name type="scientific">Plasmodium ovale wallikeri</name>
    <dbReference type="NCBI Taxonomy" id="864142"/>
    <lineage>
        <taxon>Eukaryota</taxon>
        <taxon>Sar</taxon>
        <taxon>Alveolata</taxon>
        <taxon>Apicomplexa</taxon>
        <taxon>Aconoidasida</taxon>
        <taxon>Haemosporida</taxon>
        <taxon>Plasmodiidae</taxon>
        <taxon>Plasmodium</taxon>
        <taxon>Plasmodium (Plasmodium)</taxon>
    </lineage>
</organism>
<name>A0A1A8YU02_PLAOA</name>
<evidence type="ECO:0000313" key="5">
    <source>
        <dbReference type="Proteomes" id="UP000078555"/>
    </source>
</evidence>
<reference evidence="3" key="1">
    <citation type="submission" date="2016-05" db="EMBL/GenBank/DDBJ databases">
        <authorList>
            <person name="Lavstsen T."/>
            <person name="Jespersen J.S."/>
        </authorList>
    </citation>
    <scope>NUCLEOTIDE SEQUENCE [LARGE SCALE GENOMIC DNA]</scope>
</reference>
<dbReference type="AlphaFoldDB" id="A0A1A8YU02"/>
<dbReference type="Proteomes" id="UP000078550">
    <property type="component" value="Unassembled WGS sequence"/>
</dbReference>
<sequence length="125" mass="14375">MEKFTRLVLPNWLLLNQITFPLHLLQRYLGSPNVVGLNWGGNVKCFRENVFVCVGIVSACITCIGTNRAFMKILQQWTYQASPKEQWEKGKQKMQRGKSKEEGANCRVQTEKCKSKIQDRGVHAF</sequence>
<dbReference type="EMBL" id="FLRD01000072">
    <property type="protein sequence ID" value="SBT34700.1"/>
    <property type="molecule type" value="Genomic_DNA"/>
</dbReference>
<dbReference type="EMBL" id="FLRE01000093">
    <property type="protein sequence ID" value="SBT35131.1"/>
    <property type="molecule type" value="Genomic_DNA"/>
</dbReference>